<proteinExistence type="inferred from homology"/>
<dbReference type="SUPFAM" id="SSF49329">
    <property type="entry name" value="Cu,Zn superoxide dismutase-like"/>
    <property type="match status" value="1"/>
</dbReference>
<evidence type="ECO:0000313" key="11">
    <source>
        <dbReference type="Proteomes" id="UP000813824"/>
    </source>
</evidence>
<keyword evidence="8" id="KW-0472">Membrane</keyword>
<comment type="similarity">
    <text evidence="1 7">Belongs to the Cu-Zn superoxide dismutase family.</text>
</comment>
<keyword evidence="2 7" id="KW-0479">Metal-binding</keyword>
<evidence type="ECO:0000256" key="1">
    <source>
        <dbReference type="ARBA" id="ARBA00010457"/>
    </source>
</evidence>
<keyword evidence="6 7" id="KW-0186">Copper</keyword>
<accession>A0A8K0UWV6</accession>
<evidence type="ECO:0000256" key="4">
    <source>
        <dbReference type="ARBA" id="ARBA00022862"/>
    </source>
</evidence>
<dbReference type="Proteomes" id="UP000813824">
    <property type="component" value="Unassembled WGS sequence"/>
</dbReference>
<dbReference type="InterPro" id="IPR036423">
    <property type="entry name" value="SOD-like_Cu/Zn_dom_sf"/>
</dbReference>
<evidence type="ECO:0000259" key="9">
    <source>
        <dbReference type="Pfam" id="PF00080"/>
    </source>
</evidence>
<dbReference type="PROSITE" id="PS00332">
    <property type="entry name" value="SOD_CU_ZN_2"/>
    <property type="match status" value="1"/>
</dbReference>
<dbReference type="GO" id="GO:0004784">
    <property type="term" value="F:superoxide dismutase activity"/>
    <property type="evidence" value="ECO:0007669"/>
    <property type="project" value="UniProtKB-EC"/>
</dbReference>
<comment type="cofactor">
    <cofactor evidence="7">
        <name>Cu cation</name>
        <dbReference type="ChEBI" id="CHEBI:23378"/>
    </cofactor>
    <text evidence="7">Binds 1 copper ion per subunit.</text>
</comment>
<dbReference type="PRINTS" id="PR00068">
    <property type="entry name" value="CUZNDISMTASE"/>
</dbReference>
<dbReference type="Gene3D" id="2.60.40.200">
    <property type="entry name" value="Superoxide dismutase, copper/zinc binding domain"/>
    <property type="match status" value="1"/>
</dbReference>
<comment type="caution">
    <text evidence="10">The sequence shown here is derived from an EMBL/GenBank/DDBJ whole genome shotgun (WGS) entry which is preliminary data.</text>
</comment>
<dbReference type="GO" id="GO:0005507">
    <property type="term" value="F:copper ion binding"/>
    <property type="evidence" value="ECO:0007669"/>
    <property type="project" value="InterPro"/>
</dbReference>
<dbReference type="EC" id="1.15.1.1" evidence="7"/>
<dbReference type="AlphaFoldDB" id="A0A8K0UWV6"/>
<feature type="transmembrane region" description="Helical" evidence="8">
    <location>
        <begin position="12"/>
        <end position="32"/>
    </location>
</feature>
<dbReference type="InterPro" id="IPR018152">
    <property type="entry name" value="SOD_Cu/Zn_BS"/>
</dbReference>
<keyword evidence="5 7" id="KW-0560">Oxidoreductase</keyword>
<comment type="catalytic activity">
    <reaction evidence="7">
        <text>2 superoxide + 2 H(+) = H2O2 + O2</text>
        <dbReference type="Rhea" id="RHEA:20696"/>
        <dbReference type="ChEBI" id="CHEBI:15378"/>
        <dbReference type="ChEBI" id="CHEBI:15379"/>
        <dbReference type="ChEBI" id="CHEBI:16240"/>
        <dbReference type="ChEBI" id="CHEBI:18421"/>
        <dbReference type="EC" id="1.15.1.1"/>
    </reaction>
</comment>
<reference evidence="10" key="1">
    <citation type="journal article" date="2021" name="New Phytol.">
        <title>Evolutionary innovations through gain and loss of genes in the ectomycorrhizal Boletales.</title>
        <authorList>
            <person name="Wu G."/>
            <person name="Miyauchi S."/>
            <person name="Morin E."/>
            <person name="Kuo A."/>
            <person name="Drula E."/>
            <person name="Varga T."/>
            <person name="Kohler A."/>
            <person name="Feng B."/>
            <person name="Cao Y."/>
            <person name="Lipzen A."/>
            <person name="Daum C."/>
            <person name="Hundley H."/>
            <person name="Pangilinan J."/>
            <person name="Johnson J."/>
            <person name="Barry K."/>
            <person name="LaButti K."/>
            <person name="Ng V."/>
            <person name="Ahrendt S."/>
            <person name="Min B."/>
            <person name="Choi I.G."/>
            <person name="Park H."/>
            <person name="Plett J.M."/>
            <person name="Magnuson J."/>
            <person name="Spatafora J.W."/>
            <person name="Nagy L.G."/>
            <person name="Henrissat B."/>
            <person name="Grigoriev I.V."/>
            <person name="Yang Z.L."/>
            <person name="Xu J."/>
            <person name="Martin F.M."/>
        </authorList>
    </citation>
    <scope>NUCLEOTIDE SEQUENCE</scope>
    <source>
        <strain evidence="10">KKN 215</strain>
    </source>
</reference>
<keyword evidence="8" id="KW-1133">Transmembrane helix</keyword>
<evidence type="ECO:0000256" key="7">
    <source>
        <dbReference type="RuleBase" id="RU000393"/>
    </source>
</evidence>
<name>A0A8K0UWV6_9AGAR</name>
<dbReference type="CDD" id="cd00305">
    <property type="entry name" value="Cu-Zn_Superoxide_Dismutase"/>
    <property type="match status" value="1"/>
</dbReference>
<feature type="domain" description="Superoxide dismutase copper/zinc binding" evidence="9">
    <location>
        <begin position="56"/>
        <end position="190"/>
    </location>
</feature>
<evidence type="ECO:0000256" key="3">
    <source>
        <dbReference type="ARBA" id="ARBA00022833"/>
    </source>
</evidence>
<keyword evidence="4" id="KW-0049">Antioxidant</keyword>
<dbReference type="InterPro" id="IPR024134">
    <property type="entry name" value="SOD_Cu/Zn_/chaperone"/>
</dbReference>
<keyword evidence="3 7" id="KW-0862">Zinc</keyword>
<comment type="cofactor">
    <cofactor evidence="7">
        <name>Zn(2+)</name>
        <dbReference type="ChEBI" id="CHEBI:29105"/>
    </cofactor>
    <text evidence="7">Binds 1 zinc ion per subunit.</text>
</comment>
<dbReference type="FunFam" id="2.60.40.200:FF:000001">
    <property type="entry name" value="Superoxide dismutase [Cu-Zn]"/>
    <property type="match status" value="1"/>
</dbReference>
<dbReference type="OrthoDB" id="2015551at2759"/>
<dbReference type="PANTHER" id="PTHR10003">
    <property type="entry name" value="SUPEROXIDE DISMUTASE CU-ZN -RELATED"/>
    <property type="match status" value="1"/>
</dbReference>
<protein>
    <recommendedName>
        <fullName evidence="7">Superoxide dismutase [Cu-Zn]</fullName>
        <ecNumber evidence="7">1.15.1.1</ecNumber>
    </recommendedName>
</protein>
<gene>
    <name evidence="10" type="ORF">BXZ70DRAFT_607567</name>
</gene>
<evidence type="ECO:0000256" key="5">
    <source>
        <dbReference type="ARBA" id="ARBA00023002"/>
    </source>
</evidence>
<dbReference type="Pfam" id="PF00080">
    <property type="entry name" value="Sod_Cu"/>
    <property type="match status" value="1"/>
</dbReference>
<dbReference type="PROSITE" id="PS00087">
    <property type="entry name" value="SOD_CU_ZN_1"/>
    <property type="match status" value="1"/>
</dbReference>
<sequence length="193" mass="19703">MDFGRPQQKSSLRPLFLAVAGFATLGLLWVAFSPAPSLPIVTKAVTVLKGDSGDFGTVTFTQPKLGDSVVISLNLKGLDPSAKRGFHIHVSGDLSGGCASAGAHFNPFSKNHGAPGDAERHVGDLGNVESDGDGNVKVTFEDKLISLNGPLSIVGRSVVLHAGTDDLGKGDNDESLKTGNAGGRAACGVIGQA</sequence>
<dbReference type="EMBL" id="JAEVFJ010000005">
    <property type="protein sequence ID" value="KAH8104679.1"/>
    <property type="molecule type" value="Genomic_DNA"/>
</dbReference>
<keyword evidence="11" id="KW-1185">Reference proteome</keyword>
<organism evidence="10 11">
    <name type="scientific">Cristinia sonorae</name>
    <dbReference type="NCBI Taxonomy" id="1940300"/>
    <lineage>
        <taxon>Eukaryota</taxon>
        <taxon>Fungi</taxon>
        <taxon>Dikarya</taxon>
        <taxon>Basidiomycota</taxon>
        <taxon>Agaricomycotina</taxon>
        <taxon>Agaricomycetes</taxon>
        <taxon>Agaricomycetidae</taxon>
        <taxon>Agaricales</taxon>
        <taxon>Pleurotineae</taxon>
        <taxon>Stephanosporaceae</taxon>
        <taxon>Cristinia</taxon>
    </lineage>
</organism>
<dbReference type="InterPro" id="IPR001424">
    <property type="entry name" value="SOD_Cu_Zn_dom"/>
</dbReference>
<evidence type="ECO:0000256" key="2">
    <source>
        <dbReference type="ARBA" id="ARBA00022723"/>
    </source>
</evidence>
<evidence type="ECO:0000313" key="10">
    <source>
        <dbReference type="EMBL" id="KAH8104679.1"/>
    </source>
</evidence>
<evidence type="ECO:0000256" key="6">
    <source>
        <dbReference type="ARBA" id="ARBA00023008"/>
    </source>
</evidence>
<comment type="function">
    <text evidence="7">Destroys radicals which are normally produced within the cells and which are toxic to biological systems.</text>
</comment>
<keyword evidence="8" id="KW-0812">Transmembrane</keyword>
<evidence type="ECO:0000256" key="8">
    <source>
        <dbReference type="SAM" id="Phobius"/>
    </source>
</evidence>